<sequence>MAIASLFLISLSLVLVSVDRGNAIVIAQSQPSVCQERISPVTQIDPNTISIGEVAIESGIARTGAHDDCQRVTPLPQGTRARIVAQTTGPDRFKQIVPWYQLDYGAWIEASAVSILTTPVTTQATISAADVRADTAKTELVLPLSAPVPFEIQQTDRGFGITLYNTTGSISQLNLQPAIATATPTSPSLAISSSSSPSPASPTAQPLQWAANKFLTLPTTGIATASWQAPTSDRVQINLQLRAQQQWGYQTAYRNNNLVITLRNPPQLSRNPQKPLSGLTVVVDPGHGGIDSGAVGRAYGNTYLEKTVNMQVSEYLQQALIDRGANVVMTRTTDINPSLDDRQVIINRTLPVVSISIHHDAG</sequence>
<name>A0A2T1GE63_9CYAN</name>
<feature type="domain" description="MurNAc-LAA" evidence="4">
    <location>
        <begin position="281"/>
        <end position="361"/>
    </location>
</feature>
<dbReference type="PANTHER" id="PTHR30404:SF0">
    <property type="entry name" value="N-ACETYLMURAMOYL-L-ALANINE AMIDASE AMIC"/>
    <property type="match status" value="1"/>
</dbReference>
<evidence type="ECO:0000256" key="3">
    <source>
        <dbReference type="SAM" id="SignalP"/>
    </source>
</evidence>
<dbReference type="Pfam" id="PF01520">
    <property type="entry name" value="Amidase_3"/>
    <property type="match status" value="1"/>
</dbReference>
<dbReference type="SUPFAM" id="SSF53187">
    <property type="entry name" value="Zn-dependent exopeptidases"/>
    <property type="match status" value="1"/>
</dbReference>
<dbReference type="CDD" id="cd02696">
    <property type="entry name" value="MurNAc-LAA"/>
    <property type="match status" value="1"/>
</dbReference>
<feature type="region of interest" description="Disordered" evidence="2">
    <location>
        <begin position="186"/>
        <end position="205"/>
    </location>
</feature>
<reference evidence="5 6" key="1">
    <citation type="submission" date="2018-03" db="EMBL/GenBank/DDBJ databases">
        <title>The ancient ancestry and fast evolution of plastids.</title>
        <authorList>
            <person name="Moore K.R."/>
            <person name="Magnabosco C."/>
            <person name="Momper L."/>
            <person name="Gold D.A."/>
            <person name="Bosak T."/>
            <person name="Fournier G.P."/>
        </authorList>
    </citation>
    <scope>NUCLEOTIDE SEQUENCE [LARGE SCALE GENOMIC DNA]</scope>
    <source>
        <strain evidence="5 6">CCALA 037</strain>
    </source>
</reference>
<dbReference type="GO" id="GO:0030288">
    <property type="term" value="C:outer membrane-bounded periplasmic space"/>
    <property type="evidence" value="ECO:0007669"/>
    <property type="project" value="TreeGrafter"/>
</dbReference>
<dbReference type="GO" id="GO:0009253">
    <property type="term" value="P:peptidoglycan catabolic process"/>
    <property type="evidence" value="ECO:0007669"/>
    <property type="project" value="InterPro"/>
</dbReference>
<organism evidence="5 6">
    <name type="scientific">Chamaesiphon polymorphus CCALA 037</name>
    <dbReference type="NCBI Taxonomy" id="2107692"/>
    <lineage>
        <taxon>Bacteria</taxon>
        <taxon>Bacillati</taxon>
        <taxon>Cyanobacteriota</taxon>
        <taxon>Cyanophyceae</taxon>
        <taxon>Gomontiellales</taxon>
        <taxon>Chamaesiphonaceae</taxon>
        <taxon>Chamaesiphon</taxon>
    </lineage>
</organism>
<comment type="caution">
    <text evidence="5">The sequence shown here is derived from an EMBL/GenBank/DDBJ whole genome shotgun (WGS) entry which is preliminary data.</text>
</comment>
<dbReference type="InterPro" id="IPR050695">
    <property type="entry name" value="N-acetylmuramoyl_amidase_3"/>
</dbReference>
<accession>A0A2T1GE63</accession>
<evidence type="ECO:0000256" key="2">
    <source>
        <dbReference type="SAM" id="MobiDB-lite"/>
    </source>
</evidence>
<protein>
    <recommendedName>
        <fullName evidence="4">MurNAc-LAA domain-containing protein</fullName>
    </recommendedName>
</protein>
<keyword evidence="1" id="KW-0378">Hydrolase</keyword>
<proteinExistence type="predicted"/>
<feature type="signal peptide" evidence="3">
    <location>
        <begin position="1"/>
        <end position="17"/>
    </location>
</feature>
<dbReference type="GO" id="GO:0008745">
    <property type="term" value="F:N-acetylmuramoyl-L-alanine amidase activity"/>
    <property type="evidence" value="ECO:0007669"/>
    <property type="project" value="InterPro"/>
</dbReference>
<gene>
    <name evidence="5" type="ORF">C7B77_13750</name>
</gene>
<dbReference type="PANTHER" id="PTHR30404">
    <property type="entry name" value="N-ACETYLMURAMOYL-L-ALANINE AMIDASE"/>
    <property type="match status" value="1"/>
</dbReference>
<feature type="non-terminal residue" evidence="5">
    <location>
        <position position="362"/>
    </location>
</feature>
<evidence type="ECO:0000313" key="5">
    <source>
        <dbReference type="EMBL" id="PSB55824.1"/>
    </source>
</evidence>
<dbReference type="Gene3D" id="3.40.630.40">
    <property type="entry name" value="Zn-dependent exopeptidases"/>
    <property type="match status" value="1"/>
</dbReference>
<keyword evidence="6" id="KW-1185">Reference proteome</keyword>
<feature type="chain" id="PRO_5015673602" description="MurNAc-LAA domain-containing protein" evidence="3">
    <location>
        <begin position="18"/>
        <end position="362"/>
    </location>
</feature>
<dbReference type="InterPro" id="IPR002508">
    <property type="entry name" value="MurNAc-LAA_cat"/>
</dbReference>
<evidence type="ECO:0000256" key="1">
    <source>
        <dbReference type="ARBA" id="ARBA00022801"/>
    </source>
</evidence>
<keyword evidence="3" id="KW-0732">Signal</keyword>
<evidence type="ECO:0000259" key="4">
    <source>
        <dbReference type="Pfam" id="PF01520"/>
    </source>
</evidence>
<evidence type="ECO:0000313" key="6">
    <source>
        <dbReference type="Proteomes" id="UP000238937"/>
    </source>
</evidence>
<dbReference type="EMBL" id="PVWO01000161">
    <property type="protein sequence ID" value="PSB55824.1"/>
    <property type="molecule type" value="Genomic_DNA"/>
</dbReference>
<dbReference type="AlphaFoldDB" id="A0A2T1GE63"/>
<dbReference type="Proteomes" id="UP000238937">
    <property type="component" value="Unassembled WGS sequence"/>
</dbReference>